<dbReference type="EMBL" id="JAEACU010000007">
    <property type="protein sequence ID" value="KAH7522443.1"/>
    <property type="molecule type" value="Genomic_DNA"/>
</dbReference>
<protein>
    <submittedName>
        <fullName evidence="1">Uncharacterized protein</fullName>
    </submittedName>
</protein>
<accession>A0A978V510</accession>
<gene>
    <name evidence="1" type="ORF">FEM48_Zijuj07G0138900</name>
</gene>
<proteinExistence type="predicted"/>
<organism evidence="1 2">
    <name type="scientific">Ziziphus jujuba var. spinosa</name>
    <dbReference type="NCBI Taxonomy" id="714518"/>
    <lineage>
        <taxon>Eukaryota</taxon>
        <taxon>Viridiplantae</taxon>
        <taxon>Streptophyta</taxon>
        <taxon>Embryophyta</taxon>
        <taxon>Tracheophyta</taxon>
        <taxon>Spermatophyta</taxon>
        <taxon>Magnoliopsida</taxon>
        <taxon>eudicotyledons</taxon>
        <taxon>Gunneridae</taxon>
        <taxon>Pentapetalae</taxon>
        <taxon>rosids</taxon>
        <taxon>fabids</taxon>
        <taxon>Rosales</taxon>
        <taxon>Rhamnaceae</taxon>
        <taxon>Paliureae</taxon>
        <taxon>Ziziphus</taxon>
    </lineage>
</organism>
<dbReference type="AlphaFoldDB" id="A0A978V510"/>
<evidence type="ECO:0000313" key="2">
    <source>
        <dbReference type="Proteomes" id="UP000813462"/>
    </source>
</evidence>
<evidence type="ECO:0000313" key="1">
    <source>
        <dbReference type="EMBL" id="KAH7522443.1"/>
    </source>
</evidence>
<sequence>MGKPFWNLLILSHLHVDWNTAIFIDKFPNLRKLCLEFSDHTMVRTSANLRRFSTTPSLENGKYGDANMENGDRPMGIFSFIRNNKPRGAYNRENLMWVSYAQFRRNIKLSREEEAVNHVTSFFMNE</sequence>
<reference evidence="1" key="1">
    <citation type="journal article" date="2021" name="Front. Plant Sci.">
        <title>Chromosome-Scale Genome Assembly for Chinese Sour Jujube and Insights Into Its Genome Evolution and Domestication Signature.</title>
        <authorList>
            <person name="Shen L.-Y."/>
            <person name="Luo H."/>
            <person name="Wang X.-L."/>
            <person name="Wang X.-M."/>
            <person name="Qiu X.-J."/>
            <person name="Liu H."/>
            <person name="Zhou S.-S."/>
            <person name="Jia K.-H."/>
            <person name="Nie S."/>
            <person name="Bao Y.-T."/>
            <person name="Zhang R.-G."/>
            <person name="Yun Q.-Z."/>
            <person name="Chai Y.-H."/>
            <person name="Lu J.-Y."/>
            <person name="Li Y."/>
            <person name="Zhao S.-W."/>
            <person name="Mao J.-F."/>
            <person name="Jia S.-G."/>
            <person name="Mao Y.-M."/>
        </authorList>
    </citation>
    <scope>NUCLEOTIDE SEQUENCE</scope>
    <source>
        <strain evidence="1">AT0</strain>
        <tissue evidence="1">Leaf</tissue>
    </source>
</reference>
<dbReference type="Proteomes" id="UP000813462">
    <property type="component" value="Unassembled WGS sequence"/>
</dbReference>
<comment type="caution">
    <text evidence="1">The sequence shown here is derived from an EMBL/GenBank/DDBJ whole genome shotgun (WGS) entry which is preliminary data.</text>
</comment>
<name>A0A978V510_ZIZJJ</name>